<reference evidence="1 2" key="1">
    <citation type="submission" date="2023-09" db="EMBL/GenBank/DDBJ databases">
        <title>Genomes of two closely related lineages of the louse Polyplax serrata with different host specificities.</title>
        <authorList>
            <person name="Martinu J."/>
            <person name="Tarabai H."/>
            <person name="Stefka J."/>
            <person name="Hypsa V."/>
        </authorList>
    </citation>
    <scope>NUCLEOTIDE SEQUENCE [LARGE SCALE GENOMIC DNA]</scope>
    <source>
        <strain evidence="1">98ZLc_SE</strain>
    </source>
</reference>
<keyword evidence="2" id="KW-1185">Reference proteome</keyword>
<comment type="caution">
    <text evidence="1">The sequence shown here is derived from an EMBL/GenBank/DDBJ whole genome shotgun (WGS) entry which is preliminary data.</text>
</comment>
<gene>
    <name evidence="1" type="ORF">RUM44_004221</name>
</gene>
<name>A0ABR1B282_POLSC</name>
<accession>A0ABR1B282</accession>
<evidence type="ECO:0000313" key="2">
    <source>
        <dbReference type="Proteomes" id="UP001359485"/>
    </source>
</evidence>
<dbReference type="Proteomes" id="UP001359485">
    <property type="component" value="Unassembled WGS sequence"/>
</dbReference>
<protein>
    <submittedName>
        <fullName evidence="1">Uncharacterized protein</fullName>
    </submittedName>
</protein>
<proteinExistence type="predicted"/>
<dbReference type="EMBL" id="JAWJWF010000004">
    <property type="protein sequence ID" value="KAK6633614.1"/>
    <property type="molecule type" value="Genomic_DNA"/>
</dbReference>
<sequence length="70" mass="8008">MKLKGAIHVWKANPLVLNDLHFRRLFAKEVQEAQESLLGSDQEDGINIKIVAPWKVRSYADNDDTVTNFL</sequence>
<organism evidence="1 2">
    <name type="scientific">Polyplax serrata</name>
    <name type="common">Common mouse louse</name>
    <dbReference type="NCBI Taxonomy" id="468196"/>
    <lineage>
        <taxon>Eukaryota</taxon>
        <taxon>Metazoa</taxon>
        <taxon>Ecdysozoa</taxon>
        <taxon>Arthropoda</taxon>
        <taxon>Hexapoda</taxon>
        <taxon>Insecta</taxon>
        <taxon>Pterygota</taxon>
        <taxon>Neoptera</taxon>
        <taxon>Paraneoptera</taxon>
        <taxon>Psocodea</taxon>
        <taxon>Troctomorpha</taxon>
        <taxon>Phthiraptera</taxon>
        <taxon>Anoplura</taxon>
        <taxon>Polyplacidae</taxon>
        <taxon>Polyplax</taxon>
    </lineage>
</organism>
<evidence type="ECO:0000313" key="1">
    <source>
        <dbReference type="EMBL" id="KAK6633614.1"/>
    </source>
</evidence>